<evidence type="ECO:0000256" key="8">
    <source>
        <dbReference type="ARBA" id="ARBA00022840"/>
    </source>
</evidence>
<dbReference type="SUPFAM" id="SSF55781">
    <property type="entry name" value="GAF domain-like"/>
    <property type="match status" value="2"/>
</dbReference>
<dbReference type="InterPro" id="IPR035965">
    <property type="entry name" value="PAS-like_dom_sf"/>
</dbReference>
<evidence type="ECO:0000256" key="4">
    <source>
        <dbReference type="ARBA" id="ARBA00022723"/>
    </source>
</evidence>
<dbReference type="STRING" id="38300.SPRI_0358"/>
<dbReference type="GO" id="GO:0016301">
    <property type="term" value="F:kinase activity"/>
    <property type="evidence" value="ECO:0007669"/>
    <property type="project" value="UniProtKB-KW"/>
</dbReference>
<keyword evidence="4" id="KW-0479">Metal-binding</keyword>
<accession>A0A0M4D6G3</accession>
<name>A0A0M4D6G3_STRPR</name>
<dbReference type="InterPro" id="IPR003018">
    <property type="entry name" value="GAF"/>
</dbReference>
<evidence type="ECO:0000313" key="17">
    <source>
        <dbReference type="Proteomes" id="UP000060513"/>
    </source>
</evidence>
<dbReference type="PANTHER" id="PTHR43156:SF2">
    <property type="entry name" value="STAGE II SPORULATION PROTEIN E"/>
    <property type="match status" value="1"/>
</dbReference>
<evidence type="ECO:0000256" key="7">
    <source>
        <dbReference type="ARBA" id="ARBA00022801"/>
    </source>
</evidence>
<keyword evidence="10" id="KW-0904">Protein phosphatase</keyword>
<organism evidence="16">
    <name type="scientific">Streptomyces pristinaespiralis</name>
    <dbReference type="NCBI Taxonomy" id="38300"/>
    <lineage>
        <taxon>Bacteria</taxon>
        <taxon>Bacillati</taxon>
        <taxon>Actinomycetota</taxon>
        <taxon>Actinomycetes</taxon>
        <taxon>Kitasatosporales</taxon>
        <taxon>Streptomycetaceae</taxon>
        <taxon>Streptomyces</taxon>
    </lineage>
</organism>
<protein>
    <recommendedName>
        <fullName evidence="1">protein-serine/threonine phosphatase</fullName>
        <ecNumber evidence="1">3.1.3.16</ecNumber>
    </recommendedName>
    <alternativeName>
        <fullName evidence="15">Protein-serine/threonine phosphatase</fullName>
    </alternativeName>
    <alternativeName>
        <fullName evidence="14">Serine/threonine-protein kinase</fullName>
    </alternativeName>
</protein>
<evidence type="ECO:0000256" key="5">
    <source>
        <dbReference type="ARBA" id="ARBA00022741"/>
    </source>
</evidence>
<dbReference type="FunFam" id="3.60.40.10:FF:000005">
    <property type="entry name" value="Serine/threonine protein phosphatase"/>
    <property type="match status" value="1"/>
</dbReference>
<evidence type="ECO:0000256" key="1">
    <source>
        <dbReference type="ARBA" id="ARBA00013081"/>
    </source>
</evidence>
<comment type="function">
    <text evidence="13">Primarily acts as an independent SigF regulator that is sensitive to the osmosensory signal, mediating the cross talk of PknD with the SigF regulon. Possesses both phosphatase and kinase activities. The kinase domain functions as a classic anti-sigma factor-like kinase to phosphorylate the anti-anti-sigma factor domain at the canonical regulatory site, and the phosphatase domain antagonizes this activity.</text>
</comment>
<evidence type="ECO:0000256" key="2">
    <source>
        <dbReference type="ARBA" id="ARBA00022553"/>
    </source>
</evidence>
<dbReference type="InterPro" id="IPR013656">
    <property type="entry name" value="PAS_4"/>
</dbReference>
<keyword evidence="5" id="KW-0547">Nucleotide-binding</keyword>
<dbReference type="SMART" id="SM00331">
    <property type="entry name" value="PP2C_SIG"/>
    <property type="match status" value="1"/>
</dbReference>
<dbReference type="PATRIC" id="fig|38300.4.peg.376"/>
<evidence type="ECO:0000256" key="6">
    <source>
        <dbReference type="ARBA" id="ARBA00022777"/>
    </source>
</evidence>
<dbReference type="Pfam" id="PF08448">
    <property type="entry name" value="PAS_4"/>
    <property type="match status" value="1"/>
</dbReference>
<dbReference type="AlphaFoldDB" id="A0A0M4D6G3"/>
<dbReference type="PANTHER" id="PTHR43156">
    <property type="entry name" value="STAGE II SPORULATION PROTEIN E-RELATED"/>
    <property type="match status" value="1"/>
</dbReference>
<dbReference type="Pfam" id="PF07228">
    <property type="entry name" value="SpoIIE"/>
    <property type="match status" value="1"/>
</dbReference>
<keyword evidence="3" id="KW-0808">Transferase</keyword>
<evidence type="ECO:0000256" key="13">
    <source>
        <dbReference type="ARBA" id="ARBA00056274"/>
    </source>
</evidence>
<dbReference type="RefSeq" id="WP_037772922.1">
    <property type="nucleotide sequence ID" value="NZ_CP011340.1"/>
</dbReference>
<dbReference type="InterPro" id="IPR052016">
    <property type="entry name" value="Bact_Sigma-Reg"/>
</dbReference>
<gene>
    <name evidence="16" type="ORF">SPRI_0358</name>
</gene>
<comment type="catalytic activity">
    <reaction evidence="12">
        <text>O-phospho-L-seryl-[protein] + H2O = L-seryl-[protein] + phosphate</text>
        <dbReference type="Rhea" id="RHEA:20629"/>
        <dbReference type="Rhea" id="RHEA-COMP:9863"/>
        <dbReference type="Rhea" id="RHEA-COMP:11604"/>
        <dbReference type="ChEBI" id="CHEBI:15377"/>
        <dbReference type="ChEBI" id="CHEBI:29999"/>
        <dbReference type="ChEBI" id="CHEBI:43474"/>
        <dbReference type="ChEBI" id="CHEBI:83421"/>
        <dbReference type="EC" id="3.1.3.16"/>
    </reaction>
</comment>
<keyword evidence="2" id="KW-0597">Phosphoprotein</keyword>
<dbReference type="Gene3D" id="3.30.450.40">
    <property type="match status" value="2"/>
</dbReference>
<dbReference type="KEGG" id="spri:SPRI_0358"/>
<keyword evidence="7" id="KW-0378">Hydrolase</keyword>
<dbReference type="GO" id="GO:0005524">
    <property type="term" value="F:ATP binding"/>
    <property type="evidence" value="ECO:0007669"/>
    <property type="project" value="UniProtKB-KW"/>
</dbReference>
<evidence type="ECO:0000256" key="15">
    <source>
        <dbReference type="ARBA" id="ARBA00081350"/>
    </source>
</evidence>
<evidence type="ECO:0000256" key="9">
    <source>
        <dbReference type="ARBA" id="ARBA00022842"/>
    </source>
</evidence>
<evidence type="ECO:0000256" key="14">
    <source>
        <dbReference type="ARBA" id="ARBA00075117"/>
    </source>
</evidence>
<dbReference type="Gene3D" id="3.60.40.10">
    <property type="entry name" value="PPM-type phosphatase domain"/>
    <property type="match status" value="1"/>
</dbReference>
<keyword evidence="8" id="KW-0067">ATP-binding</keyword>
<dbReference type="CDD" id="cd00130">
    <property type="entry name" value="PAS"/>
    <property type="match status" value="1"/>
</dbReference>
<dbReference type="SUPFAM" id="SSF55785">
    <property type="entry name" value="PYP-like sensor domain (PAS domain)"/>
    <property type="match status" value="1"/>
</dbReference>
<dbReference type="Proteomes" id="UP000060513">
    <property type="component" value="Chromosome"/>
</dbReference>
<evidence type="ECO:0000256" key="3">
    <source>
        <dbReference type="ARBA" id="ARBA00022679"/>
    </source>
</evidence>
<dbReference type="InterPro" id="IPR036457">
    <property type="entry name" value="PPM-type-like_dom_sf"/>
</dbReference>
<dbReference type="GeneID" id="97238553"/>
<evidence type="ECO:0000313" key="16">
    <source>
        <dbReference type="EMBL" id="ALC18664.1"/>
    </source>
</evidence>
<proteinExistence type="predicted"/>
<dbReference type="EMBL" id="CP011340">
    <property type="protein sequence ID" value="ALC18664.1"/>
    <property type="molecule type" value="Genomic_DNA"/>
</dbReference>
<reference evidence="16 17" key="1">
    <citation type="submission" date="2015-08" db="EMBL/GenBank/DDBJ databases">
        <title>Genome sequence of the pristinamycin over-producing bacterium Streptomyces pristinaespiralis HCCB10218.</title>
        <authorList>
            <person name="Tian J."/>
            <person name="Yang J."/>
            <person name="Li L."/>
            <person name="Ruan L."/>
            <person name="Wei W."/>
            <person name="Zheng G."/>
            <person name="Wei Z."/>
            <person name="Yang S."/>
            <person name="Ge M."/>
            <person name="Jiang W."/>
            <person name="Lu Y."/>
        </authorList>
    </citation>
    <scope>NUCLEOTIDE SEQUENCE [LARGE SCALE GENOMIC DNA]</scope>
    <source>
        <strain evidence="16 17">HCCB 10218</strain>
    </source>
</reference>
<keyword evidence="11" id="KW-0464">Manganese</keyword>
<evidence type="ECO:0000256" key="10">
    <source>
        <dbReference type="ARBA" id="ARBA00022912"/>
    </source>
</evidence>
<sequence length="724" mass="76219">MASADEQDGAVEALQRLLSRALRETGGYGGGIYVLPPRSQVLSAVVLAGVPSSLAMPWARVGVSASGPLAQAVREDRLIWVGAEGELARRYPRLGLALPYSFALAAAPVTSTGRTWGGLLVLWPGSQSLEIDPAWRKALERTCGHAAAALRRAEENGHPVLPNAEPRLTPVPRGRRVTQSQAFAAVDYTERLPEGCCALDLDGRVTFVNATGAKLVGSDIVALTGARPWELLPWLDDPVFEDRYRSAVMSRRPTSFTVRRPDGLWLSLELYPDARGISVRIAPSRLVGGEAATSSAQPAPAEAAVAAGPPALRETGRAPAPTAPRADVLYRMAHLAAALTEALSVPDVIKLVVDQIAPSFGAHAVALLATHAGRLRLRGHSGYGLQEAEQLGGVPLAPDNPSGRAVSTGEPAFFASRRELQDAFPNVVGDDGNHAWAFLPLVAAGRPIGCCVLAYDRPRPFAHDERAMLTAFGGLVAQALDRAHLYDTKSGLARSLQTSLLPQTLPSLKNLQATARYLPATRGMDIGGDFYDLIRLDATTAAAVIGDVQGHSVPAAALMGQVRTAVRAQALAGASPNDVLAGANRLLTDLNPGLFASCLYVQIDLARGRARLSTAGHPPPLLRDPDGKARTVAVPPGLLLGIEQTSDYLSVEVALPPGSVMALFTDGLVERPGTDIGFAIDELARSLAVGAHDLEALADQLMQGALPSGDRTDDTALLLLRSMP</sequence>
<dbReference type="Pfam" id="PF13185">
    <property type="entry name" value="GAF_2"/>
    <property type="match status" value="1"/>
</dbReference>
<dbReference type="GO" id="GO:0046872">
    <property type="term" value="F:metal ion binding"/>
    <property type="evidence" value="ECO:0007669"/>
    <property type="project" value="UniProtKB-KW"/>
</dbReference>
<dbReference type="EC" id="3.1.3.16" evidence="1"/>
<keyword evidence="9" id="KW-0460">Magnesium</keyword>
<evidence type="ECO:0000256" key="11">
    <source>
        <dbReference type="ARBA" id="ARBA00023211"/>
    </source>
</evidence>
<dbReference type="SMART" id="SM00065">
    <property type="entry name" value="GAF"/>
    <property type="match status" value="1"/>
</dbReference>
<dbReference type="OrthoDB" id="118142at2"/>
<dbReference type="GO" id="GO:0004722">
    <property type="term" value="F:protein serine/threonine phosphatase activity"/>
    <property type="evidence" value="ECO:0007669"/>
    <property type="project" value="UniProtKB-EC"/>
</dbReference>
<evidence type="ECO:0000256" key="12">
    <source>
        <dbReference type="ARBA" id="ARBA00047761"/>
    </source>
</evidence>
<dbReference type="Gene3D" id="3.30.450.20">
    <property type="entry name" value="PAS domain"/>
    <property type="match status" value="1"/>
</dbReference>
<dbReference type="InterPro" id="IPR029016">
    <property type="entry name" value="GAF-like_dom_sf"/>
</dbReference>
<dbReference type="InterPro" id="IPR001932">
    <property type="entry name" value="PPM-type_phosphatase-like_dom"/>
</dbReference>
<dbReference type="SMART" id="SM00091">
    <property type="entry name" value="PAS"/>
    <property type="match status" value="1"/>
</dbReference>
<dbReference type="InterPro" id="IPR000014">
    <property type="entry name" value="PAS"/>
</dbReference>
<keyword evidence="6 16" id="KW-0418">Kinase</keyword>